<dbReference type="PROSITE" id="PS50937">
    <property type="entry name" value="HTH_MERR_2"/>
    <property type="match status" value="1"/>
</dbReference>
<dbReference type="EMBL" id="CP004387">
    <property type="protein sequence ID" value="AJD47689.1"/>
    <property type="molecule type" value="Genomic_DNA"/>
</dbReference>
<dbReference type="PANTHER" id="PTHR30204">
    <property type="entry name" value="REDOX-CYCLING DRUG-SENSING TRANSCRIPTIONAL ACTIVATOR SOXR"/>
    <property type="match status" value="1"/>
</dbReference>
<keyword evidence="1" id="KW-0805">Transcription regulation</keyword>
<evidence type="ECO:0000313" key="6">
    <source>
        <dbReference type="Proteomes" id="UP000006764"/>
    </source>
</evidence>
<dbReference type="PROSITE" id="PS00552">
    <property type="entry name" value="HTH_MERR_1"/>
    <property type="match status" value="1"/>
</dbReference>
<dbReference type="STRING" id="391936.S7S_06365"/>
<dbReference type="SUPFAM" id="SSF46955">
    <property type="entry name" value="Putative DNA-binding domain"/>
    <property type="match status" value="1"/>
</dbReference>
<dbReference type="OrthoDB" id="9800334at2"/>
<dbReference type="GO" id="GO:0003677">
    <property type="term" value="F:DNA binding"/>
    <property type="evidence" value="ECO:0007669"/>
    <property type="project" value="UniProtKB-KW"/>
</dbReference>
<organism evidence="5 6">
    <name type="scientific">Isoalcanivorax pacificus W11-5</name>
    <dbReference type="NCBI Taxonomy" id="391936"/>
    <lineage>
        <taxon>Bacteria</taxon>
        <taxon>Pseudomonadati</taxon>
        <taxon>Pseudomonadota</taxon>
        <taxon>Gammaproteobacteria</taxon>
        <taxon>Oceanospirillales</taxon>
        <taxon>Alcanivoracaceae</taxon>
        <taxon>Isoalcanivorax</taxon>
    </lineage>
</organism>
<accession>A0A0B4XHN6</accession>
<keyword evidence="2" id="KW-0238">DNA-binding</keyword>
<sequence>MNRPLPAAAQASVSISRLSELTGVNPVTLRAWERRYGLLRPQRTDKGHRLYSEEDVQRVHHILDWLHKGVAISRVRPLLAGDAGAQVDADWQALLAPAITALTHMDPRRLEQHFNRVAAEYPLEQVVTCWITPLMTHARLHMPAEPGAAGMLHGFLRARLGIRQWQAARRGGRAARVLVMPWGSDDDLEALMQTAILLENGIPALSLPALPEGEQVRLLAAQASVRALLLVLSPGLTRTALRRRLGAAPRHLRVPLYVCGDAVPLLAPLPEGVQAVSGDYGETARALQGLLPAATAHGEGNR</sequence>
<gene>
    <name evidence="5" type="ORF">S7S_06365</name>
</gene>
<dbReference type="AlphaFoldDB" id="A0A0B4XHN6"/>
<dbReference type="RefSeq" id="WP_008739829.1">
    <property type="nucleotide sequence ID" value="NZ_CP004387.1"/>
</dbReference>
<feature type="domain" description="HTH merR-type" evidence="4">
    <location>
        <begin position="14"/>
        <end position="81"/>
    </location>
</feature>
<dbReference type="PANTHER" id="PTHR30204:SF67">
    <property type="entry name" value="HTH-TYPE TRANSCRIPTIONAL REGULATOR MLRA-RELATED"/>
    <property type="match status" value="1"/>
</dbReference>
<keyword evidence="3" id="KW-0804">Transcription</keyword>
<dbReference type="InterPro" id="IPR047057">
    <property type="entry name" value="MerR_fam"/>
</dbReference>
<dbReference type="Proteomes" id="UP000006764">
    <property type="component" value="Chromosome"/>
</dbReference>
<evidence type="ECO:0000256" key="3">
    <source>
        <dbReference type="ARBA" id="ARBA00023163"/>
    </source>
</evidence>
<dbReference type="Pfam" id="PF13411">
    <property type="entry name" value="MerR_1"/>
    <property type="match status" value="1"/>
</dbReference>
<evidence type="ECO:0000256" key="2">
    <source>
        <dbReference type="ARBA" id="ARBA00023125"/>
    </source>
</evidence>
<name>A0A0B4XHN6_9GAMM</name>
<dbReference type="InterPro" id="IPR009061">
    <property type="entry name" value="DNA-bd_dom_put_sf"/>
</dbReference>
<dbReference type="CDD" id="cd01104">
    <property type="entry name" value="HTH_MlrA-CarA"/>
    <property type="match status" value="1"/>
</dbReference>
<evidence type="ECO:0000256" key="1">
    <source>
        <dbReference type="ARBA" id="ARBA00023015"/>
    </source>
</evidence>
<dbReference type="Gene3D" id="1.10.1660.10">
    <property type="match status" value="1"/>
</dbReference>
<dbReference type="HOGENOM" id="CLU_045945_3_1_6"/>
<dbReference type="InterPro" id="IPR000551">
    <property type="entry name" value="MerR-type_HTH_dom"/>
</dbReference>
<keyword evidence="6" id="KW-1185">Reference proteome</keyword>
<protein>
    <submittedName>
        <fullName evidence="5">MerR family transcriptional regulator</fullName>
    </submittedName>
</protein>
<evidence type="ECO:0000313" key="5">
    <source>
        <dbReference type="EMBL" id="AJD47689.1"/>
    </source>
</evidence>
<dbReference type="SMART" id="SM00422">
    <property type="entry name" value="HTH_MERR"/>
    <property type="match status" value="1"/>
</dbReference>
<reference evidence="5 6" key="1">
    <citation type="journal article" date="2012" name="J. Bacteriol.">
        <title>Genome sequence of an alkane-degrading bacterium, Alcanivorax pacificus type strain W11-5, isolated from deep sea sediment.</title>
        <authorList>
            <person name="Lai Q."/>
            <person name="Shao Z."/>
        </authorList>
    </citation>
    <scope>NUCLEOTIDE SEQUENCE [LARGE SCALE GENOMIC DNA]</scope>
    <source>
        <strain evidence="5 6">W11-5</strain>
    </source>
</reference>
<evidence type="ECO:0000259" key="4">
    <source>
        <dbReference type="PROSITE" id="PS50937"/>
    </source>
</evidence>
<dbReference type="GO" id="GO:0003700">
    <property type="term" value="F:DNA-binding transcription factor activity"/>
    <property type="evidence" value="ECO:0007669"/>
    <property type="project" value="InterPro"/>
</dbReference>
<dbReference type="KEGG" id="apac:S7S_06365"/>
<proteinExistence type="predicted"/>